<protein>
    <submittedName>
        <fullName evidence="1">Uncharacterized protein</fullName>
    </submittedName>
</protein>
<dbReference type="EMBL" id="NUWJ01000012">
    <property type="protein sequence ID" value="PFK27899.1"/>
    <property type="molecule type" value="Genomic_DNA"/>
</dbReference>
<comment type="caution">
    <text evidence="1">The sequence shown here is derived from an EMBL/GenBank/DDBJ whole genome shotgun (WGS) entry which is preliminary data.</text>
</comment>
<dbReference type="Proteomes" id="UP000224413">
    <property type="component" value="Unassembled WGS sequence"/>
</dbReference>
<evidence type="ECO:0000313" key="1">
    <source>
        <dbReference type="EMBL" id="PFK27899.1"/>
    </source>
</evidence>
<proteinExistence type="predicted"/>
<gene>
    <name evidence="1" type="ORF">COI98_00955</name>
</gene>
<sequence>MQKIDLVVSIIDLDKTINKGFVPIEEAGLNGAYELFSMFDFEEAANVLLHGIFKNVFMENVANYCYEKENKEEFITRLLNCKPDLQEQVSPDEVLEIISLLLDIEKERYLTYLEFADLGITFDIPAVMDCVHDFIVELANCDLGDAISGYSDGEITKQEILDYISDKWK</sequence>
<reference evidence="1 2" key="1">
    <citation type="submission" date="2017-09" db="EMBL/GenBank/DDBJ databases">
        <title>Large-scale bioinformatics analysis of Bacillus genomes uncovers conserved roles of natural products in bacterial physiology.</title>
        <authorList>
            <consortium name="Agbiome Team Llc"/>
            <person name="Bleich R.M."/>
            <person name="Grubbs K.J."/>
            <person name="Santa Maria K.C."/>
            <person name="Allen S.E."/>
            <person name="Farag S."/>
            <person name="Shank E.A."/>
            <person name="Bowers A."/>
        </authorList>
    </citation>
    <scope>NUCLEOTIDE SEQUENCE [LARGE SCALE GENOMIC DNA]</scope>
    <source>
        <strain evidence="1 2">AFS083741</strain>
    </source>
</reference>
<organism evidence="1 2">
    <name type="scientific">Bacillus cereus</name>
    <dbReference type="NCBI Taxonomy" id="1396"/>
    <lineage>
        <taxon>Bacteria</taxon>
        <taxon>Bacillati</taxon>
        <taxon>Bacillota</taxon>
        <taxon>Bacilli</taxon>
        <taxon>Bacillales</taxon>
        <taxon>Bacillaceae</taxon>
        <taxon>Bacillus</taxon>
        <taxon>Bacillus cereus group</taxon>
    </lineage>
</organism>
<evidence type="ECO:0000313" key="2">
    <source>
        <dbReference type="Proteomes" id="UP000224413"/>
    </source>
</evidence>
<name>A0A9X7A203_BACCE</name>
<dbReference type="AlphaFoldDB" id="A0A9X7A203"/>
<accession>A0A9X7A203</accession>
<dbReference type="RefSeq" id="WP_098582595.1">
    <property type="nucleotide sequence ID" value="NZ_NUWJ01000012.1"/>
</dbReference>